<dbReference type="CDD" id="cd10814">
    <property type="entry name" value="GH38N_AMII_SpGH38_like"/>
    <property type="match status" value="1"/>
</dbReference>
<evidence type="ECO:0000256" key="1">
    <source>
        <dbReference type="ARBA" id="ARBA00009792"/>
    </source>
</evidence>
<evidence type="ECO:0000256" key="2">
    <source>
        <dbReference type="ARBA" id="ARBA00022723"/>
    </source>
</evidence>
<evidence type="ECO:0000313" key="7">
    <source>
        <dbReference type="Proteomes" id="UP000460132"/>
    </source>
</evidence>
<dbReference type="GO" id="GO:0009313">
    <property type="term" value="P:oligosaccharide catabolic process"/>
    <property type="evidence" value="ECO:0007669"/>
    <property type="project" value="TreeGrafter"/>
</dbReference>
<dbReference type="Pfam" id="PF01074">
    <property type="entry name" value="Glyco_hydro_38N"/>
    <property type="match status" value="1"/>
</dbReference>
<dbReference type="Pfam" id="PF18438">
    <property type="entry name" value="Glyco_hydro_38"/>
    <property type="match status" value="1"/>
</dbReference>
<proteinExistence type="inferred from homology"/>
<dbReference type="Pfam" id="PF17677">
    <property type="entry name" value="Glyco_hydro38C2"/>
    <property type="match status" value="1"/>
</dbReference>
<dbReference type="RefSeq" id="WP_160811018.1">
    <property type="nucleotide sequence ID" value="NZ_CBCRTX010000003.1"/>
</dbReference>
<dbReference type="GO" id="GO:0046872">
    <property type="term" value="F:metal ion binding"/>
    <property type="evidence" value="ECO:0007669"/>
    <property type="project" value="UniProtKB-KW"/>
</dbReference>
<dbReference type="Gene3D" id="1.20.1270.50">
    <property type="entry name" value="Glycoside hydrolase family 38, central domain"/>
    <property type="match status" value="1"/>
</dbReference>
<protein>
    <submittedName>
        <fullName evidence="6">Alpha-mannosidase</fullName>
    </submittedName>
</protein>
<dbReference type="GO" id="GO:0004559">
    <property type="term" value="F:alpha-mannosidase activity"/>
    <property type="evidence" value="ECO:0007669"/>
    <property type="project" value="InterPro"/>
</dbReference>
<dbReference type="InterPro" id="IPR011013">
    <property type="entry name" value="Gal_mutarotase_sf_dom"/>
</dbReference>
<dbReference type="SMART" id="SM00872">
    <property type="entry name" value="Alpha-mann_mid"/>
    <property type="match status" value="1"/>
</dbReference>
<dbReference type="GO" id="GO:0030246">
    <property type="term" value="F:carbohydrate binding"/>
    <property type="evidence" value="ECO:0007669"/>
    <property type="project" value="InterPro"/>
</dbReference>
<organism evidence="6 7">
    <name type="scientific">Lactobacillus crispatus</name>
    <dbReference type="NCBI Taxonomy" id="47770"/>
    <lineage>
        <taxon>Bacteria</taxon>
        <taxon>Bacillati</taxon>
        <taxon>Bacillota</taxon>
        <taxon>Bacilli</taxon>
        <taxon>Lactobacillales</taxon>
        <taxon>Lactobacillaceae</taxon>
        <taxon>Lactobacillus</taxon>
    </lineage>
</organism>
<dbReference type="Gene3D" id="3.20.110.10">
    <property type="entry name" value="Glycoside hydrolase 38, N terminal domain"/>
    <property type="match status" value="1"/>
</dbReference>
<accession>A0A7X4HNE6</accession>
<dbReference type="InterPro" id="IPR041147">
    <property type="entry name" value="GH38_C"/>
</dbReference>
<evidence type="ECO:0000256" key="3">
    <source>
        <dbReference type="ARBA" id="ARBA00022801"/>
    </source>
</evidence>
<sequence length="891" mass="102443">MTKKKVFIISHSHWDREWYMSFEEHHMRLINLMDDLLYLFKHDPNYDSFHLDGQDIIIDDYLSVRPEKRDEVMKYIKEGKLRVGPFYILQDDFLISPESNVRNMLIGRKKALRYGHDRVPVGYFPDTFGNMGQAPQIMKLSGFDTVAFGRGVTPTGFNNQIGQGDFDSTYSEMWWQSPDKDKVLAILFANWYSNGNEIPVDRDKAKKYWTQKLADAEKFASTPDLLFMNGVDHQPPQMDVTKAIKVANELFPDYEFIHSNFEDYIKQLKKDLPKDLSTVKGELTSQETDGWYTLANTASSRIYLKQTNTKMERLLENNVEPIFLLNKKISQSDQDKLEYAWEELLRNNPHDSITGCSVDSVHQGMMNRFAKVGQVGKSLCKSALNNFTEKIDTTSLPKDSYPFVVINPSGIERTEEKTVTLEVHRCLFAGTTPQKAYQECEEYLQKHKNYGVFDGWKRSLPYRVERKYVQFSYDLPERAFRVPYMAAYVQITFTPTLAPFSWTTFYLANIGENQSQKLVTTQNKYQLKNSNIKVEVTKNGQLRFYDRFGKLGAVMNLVDTGDIGNEYIYRQSADNQEIIFDSEIHDLVKTNLIDGQKLNFTQTMMLPVSADNKLKQEEEQVIDITHRTAKRSSALHEFNVRVELILMNQWHHVGIKITGNNEIKDHRLQAIFDTGMQVATNDSDSIFEVVTRNNKVSKNWKNPENPQHEQAFVSLNDAERGIVVGNYGLNEYETNSDGSKLAITLLRCVGELGDWGYFPTKDSQCQGKFHAELSVQLTDGSEKEQVAAFQTAKANQIELIASQLEHHTGEYKINEQFLSINNPAFQVTATYVTPEGKMLVRGYNLTDKIQSLEVKLFGKQATAIVNLLGVRMTEEVTSDLQPAEIRTYEFD</sequence>
<dbReference type="InterPro" id="IPR028995">
    <property type="entry name" value="Glyco_hydro_57/38_cen_sf"/>
</dbReference>
<dbReference type="SUPFAM" id="SSF74650">
    <property type="entry name" value="Galactose mutarotase-like"/>
    <property type="match status" value="1"/>
</dbReference>
<dbReference type="PANTHER" id="PTHR46017">
    <property type="entry name" value="ALPHA-MANNOSIDASE 2C1"/>
    <property type="match status" value="1"/>
</dbReference>
<dbReference type="InterPro" id="IPR041509">
    <property type="entry name" value="GH38_beta-1"/>
</dbReference>
<dbReference type="Proteomes" id="UP000460132">
    <property type="component" value="Unassembled WGS sequence"/>
</dbReference>
<name>A0A7X4HNE6_9LACO</name>
<dbReference type="SUPFAM" id="SSF88688">
    <property type="entry name" value="Families 57/38 glycoside transferase middle domain"/>
    <property type="match status" value="1"/>
</dbReference>
<dbReference type="AlphaFoldDB" id="A0A7X4HNE6"/>
<gene>
    <name evidence="6" type="ORF">GTK63_02800</name>
</gene>
<keyword evidence="3" id="KW-0378">Hydrolase</keyword>
<dbReference type="GO" id="GO:0006013">
    <property type="term" value="P:mannose metabolic process"/>
    <property type="evidence" value="ECO:0007669"/>
    <property type="project" value="InterPro"/>
</dbReference>
<dbReference type="Pfam" id="PF09261">
    <property type="entry name" value="Alpha-mann_mid"/>
    <property type="match status" value="1"/>
</dbReference>
<evidence type="ECO:0000259" key="5">
    <source>
        <dbReference type="SMART" id="SM00872"/>
    </source>
</evidence>
<dbReference type="InterPro" id="IPR037094">
    <property type="entry name" value="Glyco_hydro_38_cen_sf"/>
</dbReference>
<keyword evidence="2" id="KW-0479">Metal-binding</keyword>
<keyword evidence="4" id="KW-0326">Glycosidase</keyword>
<dbReference type="PANTHER" id="PTHR46017:SF2">
    <property type="entry name" value="MANNOSYLGLYCERATE HYDROLASE"/>
    <property type="match status" value="1"/>
</dbReference>
<comment type="similarity">
    <text evidence="1">Belongs to the glycosyl hydrolase 38 family.</text>
</comment>
<dbReference type="EMBL" id="WWFF01000003">
    <property type="protein sequence ID" value="MYN53263.1"/>
    <property type="molecule type" value="Genomic_DNA"/>
</dbReference>
<dbReference type="Gene3D" id="2.70.98.30">
    <property type="entry name" value="Golgi alpha-mannosidase II, domain 4"/>
    <property type="match status" value="1"/>
</dbReference>
<dbReference type="Gene3D" id="2.60.40.2220">
    <property type="match status" value="1"/>
</dbReference>
<dbReference type="InterPro" id="IPR015341">
    <property type="entry name" value="Glyco_hydro_38_cen"/>
</dbReference>
<reference evidence="6 7" key="1">
    <citation type="submission" date="2020-01" db="EMBL/GenBank/DDBJ databases">
        <title>Vaginal microbiome of pregnant Indian women: Insights into the genome of dominants Lactobacillus species.</title>
        <authorList>
            <person name="Das B."/>
            <person name="Mehta O."/>
            <person name="Ghosh T.S."/>
            <person name="Kothidar A."/>
            <person name="Gowtham M.R."/>
            <person name="Mitra R."/>
            <person name="Kshetrapal P."/>
            <person name="Wadhwa N."/>
            <person name="Thiruvengadam R."/>
            <person name="Nair G.B."/>
            <person name="Bhatnagar S."/>
            <person name="Pore S."/>
        </authorList>
    </citation>
    <scope>NUCLEOTIDE SEQUENCE [LARGE SCALE GENOMIC DNA]</scope>
    <source>
        <strain evidence="6 7">Indica2</strain>
    </source>
</reference>
<dbReference type="Gene3D" id="2.60.40.2210">
    <property type="match status" value="1"/>
</dbReference>
<evidence type="ECO:0000313" key="6">
    <source>
        <dbReference type="EMBL" id="MYN53263.1"/>
    </source>
</evidence>
<dbReference type="InterPro" id="IPR027291">
    <property type="entry name" value="Glyco_hydro_38_N_sf"/>
</dbReference>
<evidence type="ECO:0000256" key="4">
    <source>
        <dbReference type="ARBA" id="ARBA00023295"/>
    </source>
</evidence>
<dbReference type="InterPro" id="IPR000602">
    <property type="entry name" value="Glyco_hydro_38_N"/>
</dbReference>
<feature type="domain" description="Glycoside hydrolase family 38 central" evidence="5">
    <location>
        <begin position="297"/>
        <end position="369"/>
    </location>
</feature>
<comment type="caution">
    <text evidence="6">The sequence shown here is derived from an EMBL/GenBank/DDBJ whole genome shotgun (WGS) entry which is preliminary data.</text>
</comment>
<dbReference type="SUPFAM" id="SSF88713">
    <property type="entry name" value="Glycoside hydrolase/deacetylase"/>
    <property type="match status" value="1"/>
</dbReference>
<dbReference type="InterPro" id="IPR011330">
    <property type="entry name" value="Glyco_hydro/deAcase_b/a-brl"/>
</dbReference>